<gene>
    <name evidence="1" type="ORF">METZ01_LOCUS274691</name>
</gene>
<dbReference type="Gene3D" id="3.40.50.10610">
    <property type="entry name" value="ABC-type transport auxiliary lipoprotein component"/>
    <property type="match status" value="1"/>
</dbReference>
<reference evidence="1" key="1">
    <citation type="submission" date="2018-05" db="EMBL/GenBank/DDBJ databases">
        <authorList>
            <person name="Lanie J.A."/>
            <person name="Ng W.-L."/>
            <person name="Kazmierczak K.M."/>
            <person name="Andrzejewski T.M."/>
            <person name="Davidsen T.M."/>
            <person name="Wayne K.J."/>
            <person name="Tettelin H."/>
            <person name="Glass J.I."/>
            <person name="Rusch D."/>
            <person name="Podicherti R."/>
            <person name="Tsui H.-C.T."/>
            <person name="Winkler M.E."/>
        </authorList>
    </citation>
    <scope>NUCLEOTIDE SEQUENCE</scope>
</reference>
<evidence type="ECO:0000313" key="1">
    <source>
        <dbReference type="EMBL" id="SVC21837.1"/>
    </source>
</evidence>
<organism evidence="1">
    <name type="scientific">marine metagenome</name>
    <dbReference type="NCBI Taxonomy" id="408172"/>
    <lineage>
        <taxon>unclassified sequences</taxon>
        <taxon>metagenomes</taxon>
        <taxon>ecological metagenomes</taxon>
    </lineage>
</organism>
<accession>A0A382KFU2</accession>
<name>A0A382KFU2_9ZZZZ</name>
<dbReference type="Pfam" id="PF05643">
    <property type="entry name" value="GNA1162-like"/>
    <property type="match status" value="1"/>
</dbReference>
<protein>
    <recommendedName>
        <fullName evidence="2">ABC-type transport auxiliary lipoprotein component domain-containing protein</fullName>
    </recommendedName>
</protein>
<sequence length="175" mass="19449">MLLVGCAQKSKLEFFPEIYNELPKSILVLPPINKSTSADATEYYSTTIAEPLSFTGYYVYPIEITKEVLKSEGIYDASLLKDLPMAKFQEYFGADAVLFTEIIEWDKSFYVIGGNVEVNLEFVLKSTKTEETLWSYKGNIKVDTTSDDSEIPGLAGILLEAAITAVQTAAQDYVP</sequence>
<feature type="non-terminal residue" evidence="1">
    <location>
        <position position="175"/>
    </location>
</feature>
<dbReference type="AlphaFoldDB" id="A0A382KFU2"/>
<proteinExistence type="predicted"/>
<evidence type="ECO:0008006" key="2">
    <source>
        <dbReference type="Google" id="ProtNLM"/>
    </source>
</evidence>
<dbReference type="InterPro" id="IPR008517">
    <property type="entry name" value="GNA1162-like"/>
</dbReference>
<dbReference type="EMBL" id="UINC01079644">
    <property type="protein sequence ID" value="SVC21837.1"/>
    <property type="molecule type" value="Genomic_DNA"/>
</dbReference>